<accession>A0A9P6CEG8</accession>
<evidence type="ECO:0000256" key="5">
    <source>
        <dbReference type="SAM" id="MobiDB-lite"/>
    </source>
</evidence>
<evidence type="ECO:0000256" key="4">
    <source>
        <dbReference type="ARBA" id="ARBA00023242"/>
    </source>
</evidence>
<feature type="compositionally biased region" description="Pro residues" evidence="5">
    <location>
        <begin position="74"/>
        <end position="87"/>
    </location>
</feature>
<evidence type="ECO:0000256" key="1">
    <source>
        <dbReference type="ARBA" id="ARBA00004123"/>
    </source>
</evidence>
<organism evidence="6 7">
    <name type="scientific">Collybia nuda</name>
    <dbReference type="NCBI Taxonomy" id="64659"/>
    <lineage>
        <taxon>Eukaryota</taxon>
        <taxon>Fungi</taxon>
        <taxon>Dikarya</taxon>
        <taxon>Basidiomycota</taxon>
        <taxon>Agaricomycotina</taxon>
        <taxon>Agaricomycetes</taxon>
        <taxon>Agaricomycetidae</taxon>
        <taxon>Agaricales</taxon>
        <taxon>Tricholomatineae</taxon>
        <taxon>Clitocybaceae</taxon>
        <taxon>Collybia</taxon>
    </lineage>
</organism>
<dbReference type="AlphaFoldDB" id="A0A9P6CEG8"/>
<dbReference type="PANTHER" id="PTHR21277">
    <property type="entry name" value="TRANSCRIPTIONAL ADAPTER 1"/>
    <property type="match status" value="1"/>
</dbReference>
<evidence type="ECO:0000256" key="3">
    <source>
        <dbReference type="ARBA" id="ARBA00023163"/>
    </source>
</evidence>
<evidence type="ECO:0000313" key="7">
    <source>
        <dbReference type="Proteomes" id="UP000807353"/>
    </source>
</evidence>
<sequence length="322" mass="35368">MSLSSTSTIKQQLSVLLGSTKAHPYFDALTSFVSGRSSRTEFDDAIRQLLDGPTLVQLHNALVISLFDATTSHKPPPTPPPAAPPKPAPRKRRRIELPFQGDPNESRSLRSARLKRWTLAVGRRERDRIHALHADPPRPLTVPRDEIASEPAVVLLSERGDPPGSRLPVHLYSVTRAPTAQHIADRMNLICAQNNLGPPSRNVPALMNLACEAKLKQLITHALTLTSASNAISSIAPARDPNRPPPVLDTAAFHTLFTLSPADLPNKSATAMRLALGETDLVDDDDHDIVLLKDREVRDQRWQIVALLGERSTVRDSLRGIR</sequence>
<comment type="subcellular location">
    <subcellularLocation>
        <location evidence="1">Nucleus</location>
    </subcellularLocation>
</comment>
<comment type="caution">
    <text evidence="6">The sequence shown here is derived from an EMBL/GenBank/DDBJ whole genome shotgun (WGS) entry which is preliminary data.</text>
</comment>
<evidence type="ECO:0000256" key="2">
    <source>
        <dbReference type="ARBA" id="ARBA00023015"/>
    </source>
</evidence>
<name>A0A9P6CEG8_9AGAR</name>
<dbReference type="GO" id="GO:0006357">
    <property type="term" value="P:regulation of transcription by RNA polymerase II"/>
    <property type="evidence" value="ECO:0007669"/>
    <property type="project" value="TreeGrafter"/>
</dbReference>
<dbReference type="GO" id="GO:0003713">
    <property type="term" value="F:transcription coactivator activity"/>
    <property type="evidence" value="ECO:0007669"/>
    <property type="project" value="TreeGrafter"/>
</dbReference>
<dbReference type="EMBL" id="MU150267">
    <property type="protein sequence ID" value="KAF9462966.1"/>
    <property type="molecule type" value="Genomic_DNA"/>
</dbReference>
<dbReference type="GO" id="GO:0000124">
    <property type="term" value="C:SAGA complex"/>
    <property type="evidence" value="ECO:0007669"/>
    <property type="project" value="UniProtKB-ARBA"/>
</dbReference>
<dbReference type="PANTHER" id="PTHR21277:SF5">
    <property type="entry name" value="TRANSCRIPTIONAL ADAPTER 1"/>
    <property type="match status" value="1"/>
</dbReference>
<keyword evidence="4" id="KW-0539">Nucleus</keyword>
<dbReference type="Pfam" id="PF12767">
    <property type="entry name" value="SAGA-Tad1"/>
    <property type="match status" value="1"/>
</dbReference>
<proteinExistence type="predicted"/>
<dbReference type="OrthoDB" id="10264870at2759"/>
<dbReference type="Proteomes" id="UP000807353">
    <property type="component" value="Unassembled WGS sequence"/>
</dbReference>
<reference evidence="6" key="1">
    <citation type="submission" date="2020-11" db="EMBL/GenBank/DDBJ databases">
        <authorList>
            <consortium name="DOE Joint Genome Institute"/>
            <person name="Ahrendt S."/>
            <person name="Riley R."/>
            <person name="Andreopoulos W."/>
            <person name="Labutti K."/>
            <person name="Pangilinan J."/>
            <person name="Ruiz-Duenas F.J."/>
            <person name="Barrasa J.M."/>
            <person name="Sanchez-Garcia M."/>
            <person name="Camarero S."/>
            <person name="Miyauchi S."/>
            <person name="Serrano A."/>
            <person name="Linde D."/>
            <person name="Babiker R."/>
            <person name="Drula E."/>
            <person name="Ayuso-Fernandez I."/>
            <person name="Pacheco R."/>
            <person name="Padilla G."/>
            <person name="Ferreira P."/>
            <person name="Barriuso J."/>
            <person name="Kellner H."/>
            <person name="Castanera R."/>
            <person name="Alfaro M."/>
            <person name="Ramirez L."/>
            <person name="Pisabarro A.G."/>
            <person name="Kuo A."/>
            <person name="Tritt A."/>
            <person name="Lipzen A."/>
            <person name="He G."/>
            <person name="Yan M."/>
            <person name="Ng V."/>
            <person name="Cullen D."/>
            <person name="Martin F."/>
            <person name="Rosso M.-N."/>
            <person name="Henrissat B."/>
            <person name="Hibbett D."/>
            <person name="Martinez A.T."/>
            <person name="Grigoriev I.V."/>
        </authorList>
    </citation>
    <scope>NUCLEOTIDE SEQUENCE</scope>
    <source>
        <strain evidence="6">CBS 247.69</strain>
    </source>
</reference>
<keyword evidence="3" id="KW-0804">Transcription</keyword>
<keyword evidence="7" id="KW-1185">Reference proteome</keyword>
<protein>
    <submittedName>
        <fullName evidence="6">Transcriptional regulator of RNA polII, SAGA, subunit-domain-containing protein</fullName>
    </submittedName>
</protein>
<dbReference type="InterPro" id="IPR024738">
    <property type="entry name" value="Hfi1/Tada1"/>
</dbReference>
<evidence type="ECO:0000313" key="6">
    <source>
        <dbReference type="EMBL" id="KAF9462966.1"/>
    </source>
</evidence>
<dbReference type="GO" id="GO:0005634">
    <property type="term" value="C:nucleus"/>
    <property type="evidence" value="ECO:0007669"/>
    <property type="project" value="UniProtKB-SubCell"/>
</dbReference>
<keyword evidence="2" id="KW-0805">Transcription regulation</keyword>
<gene>
    <name evidence="6" type="ORF">BDZ94DRAFT_1322257</name>
</gene>
<feature type="region of interest" description="Disordered" evidence="5">
    <location>
        <begin position="70"/>
        <end position="109"/>
    </location>
</feature>